<dbReference type="EMBL" id="CP073078">
    <property type="protein sequence ID" value="QUD90375.1"/>
    <property type="molecule type" value="Genomic_DNA"/>
</dbReference>
<evidence type="ECO:0000313" key="10">
    <source>
        <dbReference type="Proteomes" id="UP000676409"/>
    </source>
</evidence>
<keyword evidence="10" id="KW-1185">Reference proteome</keyword>
<dbReference type="GO" id="GO:0022857">
    <property type="term" value="F:transmembrane transporter activity"/>
    <property type="evidence" value="ECO:0007669"/>
    <property type="project" value="InterPro"/>
</dbReference>
<evidence type="ECO:0000259" key="8">
    <source>
        <dbReference type="PROSITE" id="PS50850"/>
    </source>
</evidence>
<feature type="transmembrane region" description="Helical" evidence="7">
    <location>
        <begin position="395"/>
        <end position="418"/>
    </location>
</feature>
<feature type="transmembrane region" description="Helical" evidence="7">
    <location>
        <begin position="320"/>
        <end position="341"/>
    </location>
</feature>
<name>A0A975IX00_9CAUL</name>
<dbReference type="KEGG" id="caul:KCG34_11180"/>
<comment type="subcellular location">
    <subcellularLocation>
        <location evidence="1">Membrane</location>
        <topology evidence="1">Multi-pass membrane protein</topology>
    </subcellularLocation>
</comment>
<feature type="transmembrane region" description="Helical" evidence="7">
    <location>
        <begin position="353"/>
        <end position="375"/>
    </location>
</feature>
<keyword evidence="5 7" id="KW-0472">Membrane</keyword>
<dbReference type="PROSITE" id="PS50850">
    <property type="entry name" value="MFS"/>
    <property type="match status" value="1"/>
</dbReference>
<feature type="transmembrane region" description="Helical" evidence="7">
    <location>
        <begin position="83"/>
        <end position="106"/>
    </location>
</feature>
<sequence>MGGNRPKTLSARYGWFALAILFVVALFNYVDRSILSIMQVALKRDLGLTDTELGSLTGLSFAIFYTTGALPVAWLADRIARKYVLTAALAIWTLMTAASSLATGFVSLSACRIGVAVGEAGCVPASHSLISDYFPRQKRALAMAVWGLSMPLGGMLGVYLGGQLTAAIGWRGAFAAIGLGGLVLAPLVALFLKEPQRGRFDGASGVKGRSVWASLAILWRFRSFRYLCLAEGLQAWGQTAMQAWNAPFYSRLHHMPLAHIAAALSLIIGLSGAAGTFLGGALANSLARRDVRWFMRIPAIAAVLTAPFALLQYLTPSLTLSLAAAIVPAAMVNVYMAPANAMSQSLVPADMRAFTSAMLVLVVNVIGLGLGPVSIGALSDVLAHHYGLGAASLRWALPTVAIPATVSALLFLLSSLYLPRELSPLHRAEAEPANERPQPIATGSSHPRAAASRP</sequence>
<gene>
    <name evidence="9" type="ORF">KCG34_11180</name>
</gene>
<organism evidence="9 10">
    <name type="scientific">Phenylobacterium montanum</name>
    <dbReference type="NCBI Taxonomy" id="2823693"/>
    <lineage>
        <taxon>Bacteria</taxon>
        <taxon>Pseudomonadati</taxon>
        <taxon>Pseudomonadota</taxon>
        <taxon>Alphaproteobacteria</taxon>
        <taxon>Caulobacterales</taxon>
        <taxon>Caulobacteraceae</taxon>
        <taxon>Phenylobacterium</taxon>
    </lineage>
</organism>
<dbReference type="PANTHER" id="PTHR23505:SF79">
    <property type="entry name" value="PROTEIN SPINSTER"/>
    <property type="match status" value="1"/>
</dbReference>
<dbReference type="GO" id="GO:0016020">
    <property type="term" value="C:membrane"/>
    <property type="evidence" value="ECO:0007669"/>
    <property type="project" value="UniProtKB-SubCell"/>
</dbReference>
<dbReference type="PANTHER" id="PTHR23505">
    <property type="entry name" value="SPINSTER"/>
    <property type="match status" value="1"/>
</dbReference>
<dbReference type="RefSeq" id="WP_211940426.1">
    <property type="nucleotide sequence ID" value="NZ_CP073078.1"/>
</dbReference>
<dbReference type="InterPro" id="IPR020846">
    <property type="entry name" value="MFS_dom"/>
</dbReference>
<feature type="transmembrane region" description="Helical" evidence="7">
    <location>
        <begin position="257"/>
        <end position="281"/>
    </location>
</feature>
<dbReference type="InterPro" id="IPR044770">
    <property type="entry name" value="MFS_spinster-like"/>
</dbReference>
<dbReference type="Gene3D" id="1.20.1250.20">
    <property type="entry name" value="MFS general substrate transporter like domains"/>
    <property type="match status" value="2"/>
</dbReference>
<evidence type="ECO:0000256" key="3">
    <source>
        <dbReference type="ARBA" id="ARBA00022692"/>
    </source>
</evidence>
<keyword evidence="2" id="KW-0813">Transport</keyword>
<reference evidence="9" key="1">
    <citation type="submission" date="2021-04" db="EMBL/GenBank/DDBJ databases">
        <title>The complete genome sequence of Caulobacter sp. S6.</title>
        <authorList>
            <person name="Tang Y."/>
            <person name="Ouyang W."/>
            <person name="Liu Q."/>
            <person name="Huang B."/>
            <person name="Guo Z."/>
            <person name="Lei P."/>
        </authorList>
    </citation>
    <scope>NUCLEOTIDE SEQUENCE</scope>
    <source>
        <strain evidence="9">S6</strain>
    </source>
</reference>
<dbReference type="SUPFAM" id="SSF103473">
    <property type="entry name" value="MFS general substrate transporter"/>
    <property type="match status" value="1"/>
</dbReference>
<keyword evidence="4 7" id="KW-1133">Transmembrane helix</keyword>
<feature type="domain" description="Major facilitator superfamily (MFS) profile" evidence="8">
    <location>
        <begin position="17"/>
        <end position="422"/>
    </location>
</feature>
<feature type="transmembrane region" description="Helical" evidence="7">
    <location>
        <begin position="140"/>
        <end position="160"/>
    </location>
</feature>
<dbReference type="CDD" id="cd17328">
    <property type="entry name" value="MFS_spinster_like"/>
    <property type="match status" value="1"/>
</dbReference>
<evidence type="ECO:0000256" key="6">
    <source>
        <dbReference type="SAM" id="MobiDB-lite"/>
    </source>
</evidence>
<dbReference type="InterPro" id="IPR011701">
    <property type="entry name" value="MFS"/>
</dbReference>
<dbReference type="InterPro" id="IPR036259">
    <property type="entry name" value="MFS_trans_sf"/>
</dbReference>
<feature type="transmembrane region" description="Helical" evidence="7">
    <location>
        <begin position="293"/>
        <end position="314"/>
    </location>
</feature>
<keyword evidence="3 7" id="KW-0812">Transmembrane</keyword>
<dbReference type="Proteomes" id="UP000676409">
    <property type="component" value="Chromosome"/>
</dbReference>
<feature type="region of interest" description="Disordered" evidence="6">
    <location>
        <begin position="429"/>
        <end position="454"/>
    </location>
</feature>
<evidence type="ECO:0000256" key="4">
    <source>
        <dbReference type="ARBA" id="ARBA00022989"/>
    </source>
</evidence>
<protein>
    <submittedName>
        <fullName evidence="9">MFS transporter</fullName>
    </submittedName>
</protein>
<feature type="transmembrane region" description="Helical" evidence="7">
    <location>
        <begin position="172"/>
        <end position="192"/>
    </location>
</feature>
<proteinExistence type="predicted"/>
<accession>A0A975IX00</accession>
<evidence type="ECO:0000256" key="5">
    <source>
        <dbReference type="ARBA" id="ARBA00023136"/>
    </source>
</evidence>
<evidence type="ECO:0000256" key="1">
    <source>
        <dbReference type="ARBA" id="ARBA00004141"/>
    </source>
</evidence>
<evidence type="ECO:0000313" key="9">
    <source>
        <dbReference type="EMBL" id="QUD90375.1"/>
    </source>
</evidence>
<dbReference type="Pfam" id="PF07690">
    <property type="entry name" value="MFS_1"/>
    <property type="match status" value="1"/>
</dbReference>
<feature type="transmembrane region" description="Helical" evidence="7">
    <location>
        <begin position="56"/>
        <end position="76"/>
    </location>
</feature>
<dbReference type="AlphaFoldDB" id="A0A975IX00"/>
<evidence type="ECO:0000256" key="7">
    <source>
        <dbReference type="SAM" id="Phobius"/>
    </source>
</evidence>
<evidence type="ECO:0000256" key="2">
    <source>
        <dbReference type="ARBA" id="ARBA00022448"/>
    </source>
</evidence>